<dbReference type="Proteomes" id="UP000289340">
    <property type="component" value="Chromosome 9"/>
</dbReference>
<feature type="repeat" description="PPR" evidence="3">
    <location>
        <begin position="393"/>
        <end position="427"/>
    </location>
</feature>
<name>A0A445J6G6_GLYSO</name>
<accession>A0A445J6G6</accession>
<organism evidence="4 5">
    <name type="scientific">Glycine soja</name>
    <name type="common">Wild soybean</name>
    <dbReference type="NCBI Taxonomy" id="3848"/>
    <lineage>
        <taxon>Eukaryota</taxon>
        <taxon>Viridiplantae</taxon>
        <taxon>Streptophyta</taxon>
        <taxon>Embryophyta</taxon>
        <taxon>Tracheophyta</taxon>
        <taxon>Spermatophyta</taxon>
        <taxon>Magnoliopsida</taxon>
        <taxon>eudicotyledons</taxon>
        <taxon>Gunneridae</taxon>
        <taxon>Pentapetalae</taxon>
        <taxon>rosids</taxon>
        <taxon>fabids</taxon>
        <taxon>Fabales</taxon>
        <taxon>Fabaceae</taxon>
        <taxon>Papilionoideae</taxon>
        <taxon>50 kb inversion clade</taxon>
        <taxon>NPAAA clade</taxon>
        <taxon>indigoferoid/millettioid clade</taxon>
        <taxon>Phaseoleae</taxon>
        <taxon>Glycine</taxon>
        <taxon>Glycine subgen. Soja</taxon>
    </lineage>
</organism>
<proteinExistence type="inferred from homology"/>
<dbReference type="InterPro" id="IPR002885">
    <property type="entry name" value="PPR_rpt"/>
</dbReference>
<evidence type="ECO:0000256" key="2">
    <source>
        <dbReference type="ARBA" id="ARBA00022737"/>
    </source>
</evidence>
<gene>
    <name evidence="4" type="ORF">D0Y65_025337</name>
</gene>
<feature type="repeat" description="PPR" evidence="3">
    <location>
        <begin position="253"/>
        <end position="287"/>
    </location>
</feature>
<keyword evidence="5" id="KW-1185">Reference proteome</keyword>
<evidence type="ECO:0000256" key="3">
    <source>
        <dbReference type="PROSITE-ProRule" id="PRU00708"/>
    </source>
</evidence>
<feature type="repeat" description="PPR" evidence="3">
    <location>
        <begin position="218"/>
        <end position="252"/>
    </location>
</feature>
<comment type="similarity">
    <text evidence="1">Belongs to the PPR family. P subfamily.</text>
</comment>
<evidence type="ECO:0000313" key="5">
    <source>
        <dbReference type="Proteomes" id="UP000289340"/>
    </source>
</evidence>
<dbReference type="InterPro" id="IPR051240">
    <property type="entry name" value="Mito_RNA-Proc/Resp"/>
</dbReference>
<keyword evidence="2" id="KW-0677">Repeat</keyword>
<feature type="repeat" description="PPR" evidence="3">
    <location>
        <begin position="358"/>
        <end position="392"/>
    </location>
</feature>
<protein>
    <submittedName>
        <fullName evidence="4">Pentatricopeptide repeat-containing protein, chloroplastic isoform C</fullName>
    </submittedName>
</protein>
<dbReference type="PANTHER" id="PTHR47933">
    <property type="entry name" value="PENTATRICOPEPTIDE REPEAT-CONTAINING PROTEIN 1, MITOCHONDRIAL"/>
    <property type="match status" value="1"/>
</dbReference>
<feature type="repeat" description="PPR" evidence="3">
    <location>
        <begin position="323"/>
        <end position="357"/>
    </location>
</feature>
<sequence length="486" mass="54609">MLNPTTLFPSLPFLLLFTRFYSHSPRKPLPKPLSFDDAVSSFHSMLHLHPPPSIVSLNKLLSSIMKTKHFSTVVSLCSHLDSKGTPKPSLVTLSIFINSFTHLGQMGLAFSVMGKIIKRGFGVDPFTLTTLMNGLCLKGRTFEALNLYDHAVSKGFSFDEVGRFQGAVRLLNEMVIKEDVRPDVYTFNILVDAMCKLGMVAEARNVFGLMIKRGLEPDVVSYNALMNGWCLRGCVSEAKEVLDRMVERGKSPNVISYSTLINGYCKVKMVDEAMRLLTEMHQRNLVPDTVTYYCLLDGLSKSGRVLYEWDLVEAMRASGQAPDLITYNVLLDDYLKCECLDKALVLFQHIVDMGISPNIRTYNILIDGLCKGGRLKAAKEIFQLLSVKGCHPNIRTYNIMINGLRREGLLDEADALLLEMVDNGFPPNAVTFDPLTIRFKWYVFAVIPRSKGTLHISLDCINQEFEFLQHFDIQAIETSSLHCPQS</sequence>
<dbReference type="Gene3D" id="1.25.40.10">
    <property type="entry name" value="Tetratricopeptide repeat domain"/>
    <property type="match status" value="4"/>
</dbReference>
<dbReference type="InterPro" id="IPR011990">
    <property type="entry name" value="TPR-like_helical_dom_sf"/>
</dbReference>
<dbReference type="PROSITE" id="PS51375">
    <property type="entry name" value="PPR"/>
    <property type="match status" value="8"/>
</dbReference>
<dbReference type="GO" id="GO:0003729">
    <property type="term" value="F:mRNA binding"/>
    <property type="evidence" value="ECO:0007669"/>
    <property type="project" value="TreeGrafter"/>
</dbReference>
<comment type="caution">
    <text evidence="4">The sequence shown here is derived from an EMBL/GenBank/DDBJ whole genome shotgun (WGS) entry which is preliminary data.</text>
</comment>
<feature type="repeat" description="PPR" evidence="3">
    <location>
        <begin position="124"/>
        <end position="158"/>
    </location>
</feature>
<feature type="repeat" description="PPR" evidence="3">
    <location>
        <begin position="183"/>
        <end position="217"/>
    </location>
</feature>
<evidence type="ECO:0000256" key="1">
    <source>
        <dbReference type="ARBA" id="ARBA00007626"/>
    </source>
</evidence>
<dbReference type="PANTHER" id="PTHR47933:SF2">
    <property type="entry name" value="PPR CONTAINING PLANT-LIKE PROTEIN"/>
    <property type="match status" value="1"/>
</dbReference>
<dbReference type="Pfam" id="PF13041">
    <property type="entry name" value="PPR_2"/>
    <property type="match status" value="4"/>
</dbReference>
<dbReference type="Pfam" id="PF01535">
    <property type="entry name" value="PPR"/>
    <property type="match status" value="2"/>
</dbReference>
<dbReference type="NCBIfam" id="TIGR00756">
    <property type="entry name" value="PPR"/>
    <property type="match status" value="7"/>
</dbReference>
<dbReference type="AlphaFoldDB" id="A0A445J6G6"/>
<reference evidence="4 5" key="1">
    <citation type="submission" date="2018-09" db="EMBL/GenBank/DDBJ databases">
        <title>A high-quality reference genome of wild soybean provides a powerful tool to mine soybean genomes.</title>
        <authorList>
            <person name="Xie M."/>
            <person name="Chung C.Y.L."/>
            <person name="Li M.-W."/>
            <person name="Wong F.-L."/>
            <person name="Chan T.-F."/>
            <person name="Lam H.-M."/>
        </authorList>
    </citation>
    <scope>NUCLEOTIDE SEQUENCE [LARGE SCALE GENOMIC DNA]</scope>
    <source>
        <strain evidence="5">cv. W05</strain>
        <tissue evidence="4">Hypocotyl of etiolated seedlings</tissue>
    </source>
</reference>
<dbReference type="EMBL" id="QZWG01000009">
    <property type="protein sequence ID" value="RZB93993.1"/>
    <property type="molecule type" value="Genomic_DNA"/>
</dbReference>
<evidence type="ECO:0000313" key="4">
    <source>
        <dbReference type="EMBL" id="RZB93993.1"/>
    </source>
</evidence>
<feature type="repeat" description="PPR" evidence="3">
    <location>
        <begin position="288"/>
        <end position="322"/>
    </location>
</feature>